<dbReference type="Pfam" id="PF04121">
    <property type="entry name" value="Nup84_Nup100"/>
    <property type="match status" value="1"/>
</dbReference>
<protein>
    <recommendedName>
        <fullName evidence="7">Nuclear pore complex protein</fullName>
    </recommendedName>
</protein>
<keyword evidence="3" id="KW-0653">Protein transport</keyword>
<proteinExistence type="inferred from homology"/>
<dbReference type="GO" id="GO:0031080">
    <property type="term" value="C:nuclear pore outer ring"/>
    <property type="evidence" value="ECO:0007669"/>
    <property type="project" value="TreeGrafter"/>
</dbReference>
<dbReference type="GO" id="GO:0017056">
    <property type="term" value="F:structural constituent of nuclear pore"/>
    <property type="evidence" value="ECO:0007669"/>
    <property type="project" value="UniProtKB-UniRule"/>
</dbReference>
<comment type="subunit">
    <text evidence="7">Part of the nuclear pore complex (NPC).</text>
</comment>
<accession>A0AAD5EEK1</accession>
<feature type="compositionally biased region" description="Polar residues" evidence="8">
    <location>
        <begin position="1"/>
        <end position="12"/>
    </location>
</feature>
<gene>
    <name evidence="9" type="ORF">K450DRAFT_229751</name>
</gene>
<comment type="function">
    <text evidence="7">Functions as a component of the nuclear pore complex (NPC).</text>
</comment>
<dbReference type="Gene3D" id="1.10.3450.20">
    <property type="match status" value="1"/>
</dbReference>
<reference evidence="9" key="2">
    <citation type="journal article" date="2022" name="Proc. Natl. Acad. Sci. U.S.A.">
        <title>Diploid-dominant life cycles characterize the early evolution of Fungi.</title>
        <authorList>
            <person name="Amses K.R."/>
            <person name="Simmons D.R."/>
            <person name="Longcore J.E."/>
            <person name="Mondo S.J."/>
            <person name="Seto K."/>
            <person name="Jeronimo G.H."/>
            <person name="Bonds A.E."/>
            <person name="Quandt C.A."/>
            <person name="Davis W.J."/>
            <person name="Chang Y."/>
            <person name="Federici B.A."/>
            <person name="Kuo A."/>
            <person name="LaButti K."/>
            <person name="Pangilinan J."/>
            <person name="Andreopoulos W."/>
            <person name="Tritt A."/>
            <person name="Riley R."/>
            <person name="Hundley H."/>
            <person name="Johnson J."/>
            <person name="Lipzen A."/>
            <person name="Barry K."/>
            <person name="Lang B.F."/>
            <person name="Cuomo C.A."/>
            <person name="Buchler N.E."/>
            <person name="Grigoriev I.V."/>
            <person name="Spatafora J.W."/>
            <person name="Stajich J.E."/>
            <person name="James T.Y."/>
        </authorList>
    </citation>
    <scope>NUCLEOTIDE SEQUENCE</scope>
    <source>
        <strain evidence="9">AG</strain>
    </source>
</reference>
<keyword evidence="6 7" id="KW-0539">Nucleus</keyword>
<evidence type="ECO:0000256" key="8">
    <source>
        <dbReference type="SAM" id="MobiDB-lite"/>
    </source>
</evidence>
<dbReference type="PANTHER" id="PTHR13003">
    <property type="entry name" value="NUP107-RELATED"/>
    <property type="match status" value="1"/>
</dbReference>
<evidence type="ECO:0000313" key="9">
    <source>
        <dbReference type="EMBL" id="KAI8581892.1"/>
    </source>
</evidence>
<dbReference type="GO" id="GO:0000973">
    <property type="term" value="P:post-transcriptional tethering of RNA polymerase II gene DNA at nuclear periphery"/>
    <property type="evidence" value="ECO:0007669"/>
    <property type="project" value="TreeGrafter"/>
</dbReference>
<keyword evidence="4 7" id="KW-0811">Translocation</keyword>
<comment type="caution">
    <text evidence="9">The sequence shown here is derived from an EMBL/GenBank/DDBJ whole genome shotgun (WGS) entry which is preliminary data.</text>
</comment>
<dbReference type="RefSeq" id="XP_051446896.1">
    <property type="nucleotide sequence ID" value="XM_051587137.1"/>
</dbReference>
<dbReference type="Proteomes" id="UP001206595">
    <property type="component" value="Unassembled WGS sequence"/>
</dbReference>
<dbReference type="GO" id="GO:0006406">
    <property type="term" value="P:mRNA export from nucleus"/>
    <property type="evidence" value="ECO:0007669"/>
    <property type="project" value="TreeGrafter"/>
</dbReference>
<dbReference type="EMBL" id="MU620903">
    <property type="protein sequence ID" value="KAI8581892.1"/>
    <property type="molecule type" value="Genomic_DNA"/>
</dbReference>
<feature type="region of interest" description="Disordered" evidence="8">
    <location>
        <begin position="1"/>
        <end position="31"/>
    </location>
</feature>
<evidence type="ECO:0000256" key="3">
    <source>
        <dbReference type="ARBA" id="ARBA00022927"/>
    </source>
</evidence>
<dbReference type="InterPro" id="IPR007252">
    <property type="entry name" value="Nup84/Nup107"/>
</dbReference>
<evidence type="ECO:0000256" key="5">
    <source>
        <dbReference type="ARBA" id="ARBA00023132"/>
    </source>
</evidence>
<dbReference type="AlphaFoldDB" id="A0AAD5EEK1"/>
<keyword evidence="5 7" id="KW-0906">Nuclear pore complex</keyword>
<evidence type="ECO:0000256" key="2">
    <source>
        <dbReference type="ARBA" id="ARBA00022816"/>
    </source>
</evidence>
<evidence type="ECO:0000256" key="7">
    <source>
        <dbReference type="RuleBase" id="RU365072"/>
    </source>
</evidence>
<evidence type="ECO:0000256" key="6">
    <source>
        <dbReference type="ARBA" id="ARBA00023242"/>
    </source>
</evidence>
<dbReference type="GeneID" id="75912484"/>
<sequence>MFSDDAASQSGIYSKPGELANTMNVQESESLEDIDSEFAEILDSADRILEDKKTLCRKFGDLSQERASQLSESIPSQSIETASFLRNESKTWDLISSLFNRQTDNDDNVALQEHLRVLRWLQDTAPKLQPTTYDKKEWKRSGVSSFEQRSRKINASMKTQTMMEIDDDGPQRQKRRLQPQGSDSNRQITKSLFNFVRRGQIKEAIKMCELCDEPWQSAGLYGYLEHNQGMTDGDGVLRVKSLSSLEATARNLWRTSCSQIAKDSNADLYERATYAALCGDVENTLPACSTWEDTVWAYYNALVENLLHDIMVSGSGSTNDIPPEEIIFSSAQRKDNNADRPTRCFHYCQAMIITNRLDELVDALHNALVLKKTANELLIITDNNLRHHLLRFVTLLILYLSSISAYTPTAESDAIICEYIKCHSQSDNGLKAQIVALYCSKLSSAEKQAHTYSTYLQHFDGDRGERELLIEVGQHHQLDVHRILWNLYQKEAPTKLKQYSPSTTTRHIKSEPVDPSVVRQIRSIEWLTFDERLHPEAIIQSNAMIRCFLADGNISAAQTVFAYLPSSIISSILNEQTDDKRDLNHIVAEMKLDDVLIETCGLFSLWSNLHTKRPTETDSLEGLRAYQEWASQFEQLSFTLISKLQHLLRSRWCLNDNPGQMIPNAVLRQMYIPELVLNLHQVLFETQELLPGNLEKSLGISDMVASDELGINLDFVRAHRMGELVHRIQQSSIKMLQLQQQS</sequence>
<dbReference type="GO" id="GO:0006606">
    <property type="term" value="P:protein import into nucleus"/>
    <property type="evidence" value="ECO:0007669"/>
    <property type="project" value="TreeGrafter"/>
</dbReference>
<evidence type="ECO:0000256" key="1">
    <source>
        <dbReference type="ARBA" id="ARBA00022448"/>
    </source>
</evidence>
<name>A0AAD5EEK1_UMBRA</name>
<keyword evidence="7" id="KW-0472">Membrane</keyword>
<dbReference type="Gene3D" id="1.20.190.50">
    <property type="match status" value="1"/>
</dbReference>
<keyword evidence="1 7" id="KW-0813">Transport</keyword>
<comment type="subcellular location">
    <subcellularLocation>
        <location evidence="7">Nucleus</location>
        <location evidence="7">Nuclear pore complex</location>
    </subcellularLocation>
    <subcellularLocation>
        <location evidence="7">Nucleus membrane</location>
    </subcellularLocation>
</comment>
<comment type="similarity">
    <text evidence="7">Belongs to the nucleoporin Nup84/Nup107 family.</text>
</comment>
<dbReference type="GO" id="GO:0031965">
    <property type="term" value="C:nuclear membrane"/>
    <property type="evidence" value="ECO:0007669"/>
    <property type="project" value="UniProtKB-SubCell"/>
</dbReference>
<feature type="region of interest" description="Disordered" evidence="8">
    <location>
        <begin position="163"/>
        <end position="185"/>
    </location>
</feature>
<evidence type="ECO:0000313" key="10">
    <source>
        <dbReference type="Proteomes" id="UP001206595"/>
    </source>
</evidence>
<organism evidence="9 10">
    <name type="scientific">Umbelopsis ramanniana AG</name>
    <dbReference type="NCBI Taxonomy" id="1314678"/>
    <lineage>
        <taxon>Eukaryota</taxon>
        <taxon>Fungi</taxon>
        <taxon>Fungi incertae sedis</taxon>
        <taxon>Mucoromycota</taxon>
        <taxon>Mucoromycotina</taxon>
        <taxon>Umbelopsidomycetes</taxon>
        <taxon>Umbelopsidales</taxon>
        <taxon>Umbelopsidaceae</taxon>
        <taxon>Umbelopsis</taxon>
    </lineage>
</organism>
<dbReference type="PANTHER" id="PTHR13003:SF2">
    <property type="entry name" value="NUCLEAR PORE COMPLEX PROTEIN NUP107"/>
    <property type="match status" value="1"/>
</dbReference>
<keyword evidence="10" id="KW-1185">Reference proteome</keyword>
<evidence type="ECO:0000256" key="4">
    <source>
        <dbReference type="ARBA" id="ARBA00023010"/>
    </source>
</evidence>
<keyword evidence="2" id="KW-0509">mRNA transport</keyword>
<reference evidence="9" key="1">
    <citation type="submission" date="2021-06" db="EMBL/GenBank/DDBJ databases">
        <authorList>
            <consortium name="DOE Joint Genome Institute"/>
            <person name="Mondo S.J."/>
            <person name="Amses K.R."/>
            <person name="Simmons D.R."/>
            <person name="Longcore J.E."/>
            <person name="Seto K."/>
            <person name="Alves G.H."/>
            <person name="Bonds A.E."/>
            <person name="Quandt C.A."/>
            <person name="Davis W.J."/>
            <person name="Chang Y."/>
            <person name="Letcher P.M."/>
            <person name="Powell M.J."/>
            <person name="Kuo A."/>
            <person name="Labutti K."/>
            <person name="Pangilinan J."/>
            <person name="Andreopoulos W."/>
            <person name="Tritt A."/>
            <person name="Riley R."/>
            <person name="Hundley H."/>
            <person name="Johnson J."/>
            <person name="Lipzen A."/>
            <person name="Barry K."/>
            <person name="Berbee M.L."/>
            <person name="Buchler N.E."/>
            <person name="Grigoriev I.V."/>
            <person name="Spatafora J.W."/>
            <person name="Stajich J.E."/>
            <person name="James T.Y."/>
        </authorList>
    </citation>
    <scope>NUCLEOTIDE SEQUENCE</scope>
    <source>
        <strain evidence="9">AG</strain>
    </source>
</reference>